<feature type="domain" description="Flagellar basal body rod protein N-terminal" evidence="7">
    <location>
        <begin position="5"/>
        <end position="35"/>
    </location>
</feature>
<dbReference type="NCBIfam" id="TIGR02490">
    <property type="entry name" value="flgF"/>
    <property type="match status" value="1"/>
</dbReference>
<dbReference type="PROSITE" id="PS00588">
    <property type="entry name" value="FLAGELLA_BB_ROD"/>
    <property type="match status" value="1"/>
</dbReference>
<dbReference type="NCBIfam" id="TIGR03506">
    <property type="entry name" value="FlgEFG_subfam"/>
    <property type="match status" value="1"/>
</dbReference>
<reference evidence="10 11" key="1">
    <citation type="journal article" date="2020" name="Curr. Microbiol.">
        <title>Tepidiphilus baoligensis sp. nov., a Novel Bacterium of the Family Hydrogenophilaceae Isolated from an Oil Reservoir.</title>
        <authorList>
            <person name="Zhang X."/>
            <person name="Wang G."/>
            <person name="Ma X."/>
            <person name="Yu J."/>
            <person name="You J."/>
            <person name="Xue Y."/>
            <person name="Ma Y."/>
        </authorList>
    </citation>
    <scope>NUCLEOTIDE SEQUENCE [LARGE SCALE GENOMIC DNA]</scope>
    <source>
        <strain evidence="10 11">B18-69</strain>
    </source>
</reference>
<dbReference type="InterPro" id="IPR053967">
    <property type="entry name" value="LlgE_F_G-like_D1"/>
</dbReference>
<evidence type="ECO:0000313" key="10">
    <source>
        <dbReference type="EMBL" id="NMH16631.1"/>
    </source>
</evidence>
<sequence length="247" mass="26294">MDRMLYIAMTGAKYTLEQQGAVANNLANVDTAGFKEAMHRLRAVEVQTEALPSRAFTVDATVATNFESGPLDYTGRPLDVAIAGPGWFAVQTPDGGEAYTRAGNFQLSPNGILQLPGGQPVLGENDQPIALPPDREFLVGQDGTISAMDPADTQVVEVVGRLKLVNPPVENLQRGDDGLFRLQGGGGSPPDPNVAVKAGYVEKSNVSLVDQMVRMIALSRQFEMNTKAITTAQENDARASAILSPAR</sequence>
<dbReference type="EMBL" id="JAAAUB010000006">
    <property type="protein sequence ID" value="NMH16631.1"/>
    <property type="molecule type" value="Genomic_DNA"/>
</dbReference>
<dbReference type="Pfam" id="PF00460">
    <property type="entry name" value="Flg_bb_rod"/>
    <property type="match status" value="1"/>
</dbReference>
<evidence type="ECO:0000256" key="1">
    <source>
        <dbReference type="ARBA" id="ARBA00004117"/>
    </source>
</evidence>
<evidence type="ECO:0000256" key="3">
    <source>
        <dbReference type="ARBA" id="ARBA00023143"/>
    </source>
</evidence>
<evidence type="ECO:0000313" key="11">
    <source>
        <dbReference type="Proteomes" id="UP000669605"/>
    </source>
</evidence>
<dbReference type="Proteomes" id="UP000669605">
    <property type="component" value="Unassembled WGS sequence"/>
</dbReference>
<evidence type="ECO:0000256" key="5">
    <source>
        <dbReference type="ARBA" id="ARBA00040228"/>
    </source>
</evidence>
<dbReference type="InterPro" id="IPR010930">
    <property type="entry name" value="Flg_bb/hook_C_dom"/>
</dbReference>
<proteinExistence type="inferred from homology"/>
<dbReference type="InterPro" id="IPR019776">
    <property type="entry name" value="Flagellar_basal_body_rod_CS"/>
</dbReference>
<comment type="subunit">
    <text evidence="4 6">The basal body constitutes a major portion of the flagellar organelle and consists of five rings (E,L,P,S, and M) mounted on a central rod. The rod consists of about 26 subunits of FlgG in the distal portion, and FlgB, FlgC and FlgF are thought to build up the proximal portion of the rod with about 6 subunits each.</text>
</comment>
<keyword evidence="10" id="KW-0969">Cilium</keyword>
<comment type="caution">
    <text evidence="10">The sequence shown here is derived from an EMBL/GenBank/DDBJ whole genome shotgun (WGS) entry which is preliminary data.</text>
</comment>
<comment type="subcellular location">
    <subcellularLocation>
        <location evidence="1 6">Bacterial flagellum basal body</location>
    </subcellularLocation>
</comment>
<evidence type="ECO:0000256" key="6">
    <source>
        <dbReference type="RuleBase" id="RU362116"/>
    </source>
</evidence>
<protein>
    <recommendedName>
        <fullName evidence="5 6">Flagellar basal-body rod protein FlgF</fullName>
    </recommendedName>
</protein>
<evidence type="ECO:0000259" key="9">
    <source>
        <dbReference type="Pfam" id="PF22692"/>
    </source>
</evidence>
<dbReference type="PANTHER" id="PTHR30435:SF18">
    <property type="entry name" value="FLAGELLAR BASAL-BODY ROD PROTEIN FLGF"/>
    <property type="match status" value="1"/>
</dbReference>
<feature type="domain" description="Flagellar basal-body/hook protein C-terminal" evidence="8">
    <location>
        <begin position="198"/>
        <end position="240"/>
    </location>
</feature>
<dbReference type="InterPro" id="IPR020013">
    <property type="entry name" value="Flagellar_FlgE/F/G"/>
</dbReference>
<keyword evidence="10" id="KW-0966">Cell projection</keyword>
<evidence type="ECO:0000256" key="4">
    <source>
        <dbReference type="ARBA" id="ARBA00038560"/>
    </source>
</evidence>
<dbReference type="PANTHER" id="PTHR30435">
    <property type="entry name" value="FLAGELLAR PROTEIN"/>
    <property type="match status" value="1"/>
</dbReference>
<keyword evidence="11" id="KW-1185">Reference proteome</keyword>
<organism evidence="10 11">
    <name type="scientific">Tepidiphilus baoligensis</name>
    <dbReference type="NCBI Taxonomy" id="2698687"/>
    <lineage>
        <taxon>Bacteria</taxon>
        <taxon>Pseudomonadati</taxon>
        <taxon>Pseudomonadota</taxon>
        <taxon>Hydrogenophilia</taxon>
        <taxon>Hydrogenophilales</taxon>
        <taxon>Hydrogenophilaceae</taxon>
        <taxon>Tepidiphilus</taxon>
    </lineage>
</organism>
<dbReference type="Pfam" id="PF06429">
    <property type="entry name" value="Flg_bbr_C"/>
    <property type="match status" value="1"/>
</dbReference>
<comment type="similarity">
    <text evidence="2 6">Belongs to the flagella basal body rod proteins family.</text>
</comment>
<name>A0ABX1QMI5_9PROT</name>
<evidence type="ECO:0000256" key="2">
    <source>
        <dbReference type="ARBA" id="ARBA00009677"/>
    </source>
</evidence>
<dbReference type="InterPro" id="IPR001444">
    <property type="entry name" value="Flag_bb_rod_N"/>
</dbReference>
<keyword evidence="3 6" id="KW-0975">Bacterial flagellum</keyword>
<dbReference type="RefSeq" id="WP_142804390.1">
    <property type="nucleotide sequence ID" value="NZ_JAAAUB010000006.1"/>
</dbReference>
<accession>A0ABX1QMI5</accession>
<dbReference type="InterPro" id="IPR037925">
    <property type="entry name" value="FlgE/F/G-like"/>
</dbReference>
<dbReference type="InterPro" id="IPR012836">
    <property type="entry name" value="FlgF"/>
</dbReference>
<feature type="domain" description="Flagellar hook protein FlgE/F/G-like D1" evidence="9">
    <location>
        <begin position="81"/>
        <end position="147"/>
    </location>
</feature>
<gene>
    <name evidence="10" type="primary">flgF</name>
    <name evidence="10" type="ORF">GV368_05855</name>
</gene>
<keyword evidence="10" id="KW-0282">Flagellum</keyword>
<evidence type="ECO:0000259" key="8">
    <source>
        <dbReference type="Pfam" id="PF06429"/>
    </source>
</evidence>
<dbReference type="NCBIfam" id="NF009280">
    <property type="entry name" value="PRK12640.1"/>
    <property type="match status" value="1"/>
</dbReference>
<dbReference type="SUPFAM" id="SSF117143">
    <property type="entry name" value="Flagellar hook protein flgE"/>
    <property type="match status" value="1"/>
</dbReference>
<dbReference type="Pfam" id="PF22692">
    <property type="entry name" value="LlgE_F_G_D1"/>
    <property type="match status" value="1"/>
</dbReference>
<evidence type="ECO:0000259" key="7">
    <source>
        <dbReference type="Pfam" id="PF00460"/>
    </source>
</evidence>